<dbReference type="InterPro" id="IPR015847">
    <property type="entry name" value="ExoRNase_PH_dom2"/>
</dbReference>
<feature type="domain" description="S1 motif" evidence="9">
    <location>
        <begin position="619"/>
        <end position="687"/>
    </location>
</feature>
<reference evidence="10 11" key="1">
    <citation type="journal article" date="2018" name="Nat. Biotechnol.">
        <title>A standardized bacterial taxonomy based on genome phylogeny substantially revises the tree of life.</title>
        <authorList>
            <person name="Parks D.H."/>
            <person name="Chuvochina M."/>
            <person name="Waite D.W."/>
            <person name="Rinke C."/>
            <person name="Skarshewski A."/>
            <person name="Chaumeil P.A."/>
            <person name="Hugenholtz P."/>
        </authorList>
    </citation>
    <scope>NUCLEOTIDE SEQUENCE [LARGE SCALE GENOMIC DNA]</scope>
    <source>
        <strain evidence="10">UBA12529</strain>
    </source>
</reference>
<dbReference type="Gene3D" id="3.30.230.70">
    <property type="entry name" value="GHMP Kinase, N-terminal domain"/>
    <property type="match status" value="2"/>
</dbReference>
<evidence type="ECO:0000256" key="5">
    <source>
        <dbReference type="ARBA" id="ARBA00022723"/>
    </source>
</evidence>
<dbReference type="PIRSF" id="PIRSF005499">
    <property type="entry name" value="PNPase"/>
    <property type="match status" value="1"/>
</dbReference>
<dbReference type="InterPro" id="IPR001247">
    <property type="entry name" value="ExoRNase_PH_dom1"/>
</dbReference>
<dbReference type="PANTHER" id="PTHR11252">
    <property type="entry name" value="POLYRIBONUCLEOTIDE NUCLEOTIDYLTRANSFERASE"/>
    <property type="match status" value="1"/>
</dbReference>
<dbReference type="Pfam" id="PF00575">
    <property type="entry name" value="S1"/>
    <property type="match status" value="1"/>
</dbReference>
<dbReference type="FunFam" id="3.30.1370.10:FF:000001">
    <property type="entry name" value="Polyribonucleotide nucleotidyltransferase"/>
    <property type="match status" value="1"/>
</dbReference>
<dbReference type="GO" id="GO:0000287">
    <property type="term" value="F:magnesium ion binding"/>
    <property type="evidence" value="ECO:0007669"/>
    <property type="project" value="UniProtKB-UniRule"/>
</dbReference>
<dbReference type="Pfam" id="PF00013">
    <property type="entry name" value="KH_1"/>
    <property type="match status" value="1"/>
</dbReference>
<dbReference type="SUPFAM" id="SSF54791">
    <property type="entry name" value="Eukaryotic type KH-domain (KH-domain type I)"/>
    <property type="match status" value="1"/>
</dbReference>
<dbReference type="Proteomes" id="UP000257240">
    <property type="component" value="Unassembled WGS sequence"/>
</dbReference>
<organism evidence="10 11">
    <name type="scientific">Thermodesulfobacterium commune</name>
    <dbReference type="NCBI Taxonomy" id="1741"/>
    <lineage>
        <taxon>Bacteria</taxon>
        <taxon>Pseudomonadati</taxon>
        <taxon>Thermodesulfobacteriota</taxon>
        <taxon>Thermodesulfobacteria</taxon>
        <taxon>Thermodesulfobacteriales</taxon>
        <taxon>Thermodesulfobacteriaceae</taxon>
        <taxon>Thermodesulfobacterium</taxon>
    </lineage>
</organism>
<dbReference type="HAMAP" id="MF_01595">
    <property type="entry name" value="PNPase"/>
    <property type="match status" value="1"/>
</dbReference>
<evidence type="ECO:0000256" key="4">
    <source>
        <dbReference type="ARBA" id="ARBA00022695"/>
    </source>
</evidence>
<dbReference type="SMART" id="SM00316">
    <property type="entry name" value="S1"/>
    <property type="match status" value="1"/>
</dbReference>
<dbReference type="PROSITE" id="PS50126">
    <property type="entry name" value="S1"/>
    <property type="match status" value="1"/>
</dbReference>
<evidence type="ECO:0000313" key="10">
    <source>
        <dbReference type="EMBL" id="HAA84158.1"/>
    </source>
</evidence>
<dbReference type="GO" id="GO:0005829">
    <property type="term" value="C:cytosol"/>
    <property type="evidence" value="ECO:0007669"/>
    <property type="project" value="UniProtKB-ARBA"/>
</dbReference>
<dbReference type="EMBL" id="DLVE01000067">
    <property type="protein sequence ID" value="HAA84158.1"/>
    <property type="molecule type" value="Genomic_DNA"/>
</dbReference>
<comment type="caution">
    <text evidence="10">The sequence shown here is derived from an EMBL/GenBank/DDBJ whole genome shotgun (WGS) entry which is preliminary data.</text>
</comment>
<dbReference type="Gene3D" id="2.40.50.140">
    <property type="entry name" value="Nucleic acid-binding proteins"/>
    <property type="match status" value="1"/>
</dbReference>
<evidence type="ECO:0000313" key="11">
    <source>
        <dbReference type="Proteomes" id="UP000257240"/>
    </source>
</evidence>
<keyword evidence="7 8" id="KW-0694">RNA-binding</keyword>
<accession>A0A3B8N7D1</accession>
<dbReference type="InterPro" id="IPR015848">
    <property type="entry name" value="PNPase_PH_RNA-bd_bac/org-type"/>
</dbReference>
<dbReference type="AlphaFoldDB" id="A0A3B8N7D1"/>
<dbReference type="FunFam" id="3.30.230.70:FF:000001">
    <property type="entry name" value="Polyribonucleotide nucleotidyltransferase"/>
    <property type="match status" value="1"/>
</dbReference>
<comment type="function">
    <text evidence="8">Involved in mRNA degradation. Catalyzes the phosphorolysis of single-stranded polyribonucleotides processively in the 3'- to 5'-direction.</text>
</comment>
<dbReference type="SUPFAM" id="SSF55666">
    <property type="entry name" value="Ribonuclease PH domain 2-like"/>
    <property type="match status" value="2"/>
</dbReference>
<dbReference type="InterPro" id="IPR027408">
    <property type="entry name" value="PNPase/RNase_PH_dom_sf"/>
</dbReference>
<comment type="similarity">
    <text evidence="1 8">Belongs to the polyribonucleotide nucleotidyltransferase family.</text>
</comment>
<proteinExistence type="inferred from homology"/>
<dbReference type="Pfam" id="PF03725">
    <property type="entry name" value="RNase_PH_C"/>
    <property type="match status" value="2"/>
</dbReference>
<dbReference type="InterPro" id="IPR020568">
    <property type="entry name" value="Ribosomal_Su5_D2-typ_SF"/>
</dbReference>
<dbReference type="InterPro" id="IPR004088">
    <property type="entry name" value="KH_dom_type_1"/>
</dbReference>
<evidence type="ECO:0000256" key="1">
    <source>
        <dbReference type="ARBA" id="ARBA00007404"/>
    </source>
</evidence>
<evidence type="ECO:0000259" key="9">
    <source>
        <dbReference type="PROSITE" id="PS50126"/>
    </source>
</evidence>
<evidence type="ECO:0000256" key="2">
    <source>
        <dbReference type="ARBA" id="ARBA00022490"/>
    </source>
</evidence>
<dbReference type="NCBIfam" id="TIGR03591">
    <property type="entry name" value="polynuc_phos"/>
    <property type="match status" value="1"/>
</dbReference>
<dbReference type="InterPro" id="IPR012340">
    <property type="entry name" value="NA-bd_OB-fold"/>
</dbReference>
<dbReference type="PROSITE" id="PS50084">
    <property type="entry name" value="KH_TYPE_1"/>
    <property type="match status" value="1"/>
</dbReference>
<gene>
    <name evidence="8" type="primary">pnp</name>
    <name evidence="10" type="ORF">DCE01_05190</name>
</gene>
<dbReference type="InterPro" id="IPR003029">
    <property type="entry name" value="S1_domain"/>
</dbReference>
<dbReference type="InterPro" id="IPR036345">
    <property type="entry name" value="ExoRNase_PH_dom2_sf"/>
</dbReference>
<keyword evidence="5 8" id="KW-0479">Metal-binding</keyword>
<keyword evidence="2 8" id="KW-0963">Cytoplasm</keyword>
<dbReference type="SUPFAM" id="SSF46915">
    <property type="entry name" value="Polynucleotide phosphorylase/guanosine pentaphosphate synthase (PNPase/GPSI), domain 3"/>
    <property type="match status" value="1"/>
</dbReference>
<dbReference type="CDD" id="cd11364">
    <property type="entry name" value="RNase_PH_PNPase_2"/>
    <property type="match status" value="1"/>
</dbReference>
<dbReference type="GO" id="GO:0004654">
    <property type="term" value="F:polyribonucleotide nucleotidyltransferase activity"/>
    <property type="evidence" value="ECO:0007669"/>
    <property type="project" value="UniProtKB-UniRule"/>
</dbReference>
<dbReference type="Pfam" id="PF01138">
    <property type="entry name" value="RNase_PH"/>
    <property type="match status" value="2"/>
</dbReference>
<dbReference type="PANTHER" id="PTHR11252:SF0">
    <property type="entry name" value="POLYRIBONUCLEOTIDE NUCLEOTIDYLTRANSFERASE 1, MITOCHONDRIAL"/>
    <property type="match status" value="1"/>
</dbReference>
<comment type="subcellular location">
    <subcellularLocation>
        <location evidence="8">Cytoplasm</location>
    </subcellularLocation>
</comment>
<comment type="cofactor">
    <cofactor evidence="8">
        <name>Mg(2+)</name>
        <dbReference type="ChEBI" id="CHEBI:18420"/>
    </cofactor>
</comment>
<dbReference type="InterPro" id="IPR012162">
    <property type="entry name" value="PNPase"/>
</dbReference>
<dbReference type="SUPFAM" id="SSF54211">
    <property type="entry name" value="Ribosomal protein S5 domain 2-like"/>
    <property type="match status" value="2"/>
</dbReference>
<dbReference type="FunFam" id="3.30.230.70:FF:000002">
    <property type="entry name" value="Polyribonucleotide nucleotidyltransferase"/>
    <property type="match status" value="1"/>
</dbReference>
<name>A0A3B8N7D1_9BACT</name>
<dbReference type="InterPro" id="IPR036456">
    <property type="entry name" value="PNPase_PH_RNA-bd_sf"/>
</dbReference>
<feature type="binding site" evidence="8">
    <location>
        <position position="489"/>
    </location>
    <ligand>
        <name>Mg(2+)</name>
        <dbReference type="ChEBI" id="CHEBI:18420"/>
    </ligand>
</feature>
<dbReference type="GO" id="GO:0003723">
    <property type="term" value="F:RNA binding"/>
    <property type="evidence" value="ECO:0007669"/>
    <property type="project" value="UniProtKB-UniRule"/>
</dbReference>
<evidence type="ECO:0000256" key="3">
    <source>
        <dbReference type="ARBA" id="ARBA00022679"/>
    </source>
</evidence>
<dbReference type="GO" id="GO:0006402">
    <property type="term" value="P:mRNA catabolic process"/>
    <property type="evidence" value="ECO:0007669"/>
    <property type="project" value="UniProtKB-UniRule"/>
</dbReference>
<comment type="catalytic activity">
    <reaction evidence="8">
        <text>RNA(n+1) + phosphate = RNA(n) + a ribonucleoside 5'-diphosphate</text>
        <dbReference type="Rhea" id="RHEA:22096"/>
        <dbReference type="Rhea" id="RHEA-COMP:14527"/>
        <dbReference type="Rhea" id="RHEA-COMP:17342"/>
        <dbReference type="ChEBI" id="CHEBI:43474"/>
        <dbReference type="ChEBI" id="CHEBI:57930"/>
        <dbReference type="ChEBI" id="CHEBI:140395"/>
        <dbReference type="EC" id="2.7.7.8"/>
    </reaction>
</comment>
<dbReference type="InterPro" id="IPR036612">
    <property type="entry name" value="KH_dom_type_1_sf"/>
</dbReference>
<dbReference type="NCBIfam" id="NF008805">
    <property type="entry name" value="PRK11824.1"/>
    <property type="match status" value="1"/>
</dbReference>
<feature type="binding site" evidence="8">
    <location>
        <position position="483"/>
    </location>
    <ligand>
        <name>Mg(2+)</name>
        <dbReference type="ChEBI" id="CHEBI:18420"/>
    </ligand>
</feature>
<evidence type="ECO:0000256" key="8">
    <source>
        <dbReference type="HAMAP-Rule" id="MF_01595"/>
    </source>
</evidence>
<dbReference type="EC" id="2.7.7.8" evidence="8"/>
<keyword evidence="6 8" id="KW-0460">Magnesium</keyword>
<dbReference type="Pfam" id="PF03726">
    <property type="entry name" value="PNPase"/>
    <property type="match status" value="1"/>
</dbReference>
<protein>
    <recommendedName>
        <fullName evidence="8">Polyribonucleotide nucleotidyltransferase</fullName>
        <ecNumber evidence="8">2.7.7.8</ecNumber>
    </recommendedName>
    <alternativeName>
        <fullName evidence="8">Polynucleotide phosphorylase</fullName>
        <shortName evidence="8">PNPase</shortName>
    </alternativeName>
</protein>
<evidence type="ECO:0000256" key="6">
    <source>
        <dbReference type="ARBA" id="ARBA00022842"/>
    </source>
</evidence>
<dbReference type="Gene3D" id="3.30.1370.10">
    <property type="entry name" value="K Homology domain, type 1"/>
    <property type="match status" value="1"/>
</dbReference>
<dbReference type="CDD" id="cd02393">
    <property type="entry name" value="KH-I_PNPase"/>
    <property type="match status" value="1"/>
</dbReference>
<dbReference type="InterPro" id="IPR004087">
    <property type="entry name" value="KH_dom"/>
</dbReference>
<dbReference type="SUPFAM" id="SSF50249">
    <property type="entry name" value="Nucleic acid-binding proteins"/>
    <property type="match status" value="1"/>
</dbReference>
<dbReference type="SMART" id="SM00322">
    <property type="entry name" value="KH"/>
    <property type="match status" value="1"/>
</dbReference>
<dbReference type="GO" id="GO:0000175">
    <property type="term" value="F:3'-5'-RNA exonuclease activity"/>
    <property type="evidence" value="ECO:0007669"/>
    <property type="project" value="TreeGrafter"/>
</dbReference>
<dbReference type="GO" id="GO:0006396">
    <property type="term" value="P:RNA processing"/>
    <property type="evidence" value="ECO:0007669"/>
    <property type="project" value="InterPro"/>
</dbReference>
<keyword evidence="4 8" id="KW-0548">Nucleotidyltransferase</keyword>
<keyword evidence="3 8" id="KW-0808">Transferase</keyword>
<evidence type="ECO:0000256" key="7">
    <source>
        <dbReference type="ARBA" id="ARBA00022884"/>
    </source>
</evidence>
<sequence length="687" mass="76167">MKRLSVDLGWGDPIVIETGEYAKFADGSVVVKQGDTAVLVTAVMGQSLVEGVDFTPLSVDYREQSSAWGKIPGGFIKREGKPTDREILVSRVIDRSIRPLFPEGFFYDVVVTALTLSADEKYDPDVLAITGASAALMLSQAPFEGPIAGFRVVRVNGEFILNPTYEQRQQADLELIVSCSEDAIVMVEGGGKEVEEEAVLEALYLVLNRAKPLIESQKKLIEDLGKPKVNVVLPSDWVNIIETLNSFAKPRIVEALSIQDKLQRKAALSQIFEEFVSQYENINSQKVLLGYQYKKLISKVMREKLFKEGKRIDGRTPDEIRPIDIKIHPFERPHGSAVFTRGQTQVFASVTLGSREEAQLVESIYEGEVFKRFMLHYNFPPFCTGEARPWGPPRRREIGHGALAERALEPLIPEEEVFPYIIRVVANVFESNGSSSMATVCAGSLALFDAGVPIRKHVAGIAMGLILEEGRSLIITDILGEEDQLGDMDFKVAGTRDGITSIQMDIKIKGLTKEVLAEALSKAKKAREFILDKMYEAISEPRKTLSPYAPKIEIITVPEDKTYLIIGPGGKTVKELKEKTNTSIWVLEGGKVSITGQTQEDIDLAKKLIEALVSEVEIGKIYEGKITRIEPYGLFIEVLPGKIGLLHVSKMANPPKDLKSAYNIGEVIRVKVIEIDDLGRPKFTDQF</sequence>